<evidence type="ECO:0000256" key="2">
    <source>
        <dbReference type="SAM" id="Phobius"/>
    </source>
</evidence>
<feature type="transmembrane region" description="Helical" evidence="2">
    <location>
        <begin position="34"/>
        <end position="54"/>
    </location>
</feature>
<proteinExistence type="predicted"/>
<keyword evidence="4" id="KW-1185">Reference proteome</keyword>
<dbReference type="STRING" id="183763.LP52_08930"/>
<dbReference type="Gene3D" id="2.60.40.1120">
    <property type="entry name" value="Carboxypeptidase-like, regulatory domain"/>
    <property type="match status" value="1"/>
</dbReference>
<dbReference type="InterPro" id="IPR013784">
    <property type="entry name" value="Carb-bd-like_fold"/>
</dbReference>
<organism evidence="3 4">
    <name type="scientific">Streptomonospora alba</name>
    <dbReference type="NCBI Taxonomy" id="183763"/>
    <lineage>
        <taxon>Bacteria</taxon>
        <taxon>Bacillati</taxon>
        <taxon>Actinomycetota</taxon>
        <taxon>Actinomycetes</taxon>
        <taxon>Streptosporangiales</taxon>
        <taxon>Nocardiopsidaceae</taxon>
        <taxon>Streptomonospora</taxon>
    </lineage>
</organism>
<reference evidence="4" key="1">
    <citation type="journal article" date="2015" name="Chem. Biol.">
        <title>Structure, bioactivity, and resistance mechanism of streptomonomicin, an unusual lasso Peptide from an understudied halophilic actinomycete.</title>
        <authorList>
            <person name="Metelev M."/>
            <person name="Tietz J.I."/>
            <person name="Melby J.O."/>
            <person name="Blair P.M."/>
            <person name="Zhu L."/>
            <person name="Livnat I."/>
            <person name="Severinov K."/>
            <person name="Mitchell D.A."/>
        </authorList>
    </citation>
    <scope>NUCLEOTIDE SEQUENCE [LARGE SCALE GENOMIC DNA]</scope>
    <source>
        <strain evidence="4">YIM 90003</strain>
    </source>
</reference>
<dbReference type="GO" id="GO:0030246">
    <property type="term" value="F:carbohydrate binding"/>
    <property type="evidence" value="ECO:0007669"/>
    <property type="project" value="InterPro"/>
</dbReference>
<gene>
    <name evidence="3" type="ORF">LP52_08930</name>
</gene>
<dbReference type="SUPFAM" id="SSF49452">
    <property type="entry name" value="Starch-binding domain-like"/>
    <property type="match status" value="1"/>
</dbReference>
<evidence type="ECO:0000313" key="3">
    <source>
        <dbReference type="EMBL" id="KIH99229.1"/>
    </source>
</evidence>
<evidence type="ECO:0008006" key="5">
    <source>
        <dbReference type="Google" id="ProtNLM"/>
    </source>
</evidence>
<sequence>MRLIVTVVRRGGRGRRRGACAYAAGGGPMRGRGVWVAALVAVLAGTGGCGLVSAGAEHGRAGGRAPAEAESASEPAAQSGVRGRVMRVQGAPGSHCPLQARASSPSAPRLPEAAVVSDSRGRYSWSLPEATYTLSARCGAAEGSVQGVEVVAGRVVRADIVVE</sequence>
<evidence type="ECO:0000256" key="1">
    <source>
        <dbReference type="SAM" id="MobiDB-lite"/>
    </source>
</evidence>
<dbReference type="AlphaFoldDB" id="A0A0C2FJ13"/>
<keyword evidence="2" id="KW-0472">Membrane</keyword>
<evidence type="ECO:0000313" key="4">
    <source>
        <dbReference type="Proteomes" id="UP000031675"/>
    </source>
</evidence>
<accession>A0A0C2FJ13</accession>
<feature type="region of interest" description="Disordered" evidence="1">
    <location>
        <begin position="60"/>
        <end position="82"/>
    </location>
</feature>
<comment type="caution">
    <text evidence="3">The sequence shown here is derived from an EMBL/GenBank/DDBJ whole genome shotgun (WGS) entry which is preliminary data.</text>
</comment>
<feature type="compositionally biased region" description="Low complexity" evidence="1">
    <location>
        <begin position="63"/>
        <end position="80"/>
    </location>
</feature>
<dbReference type="EMBL" id="JROO01000014">
    <property type="protein sequence ID" value="KIH99229.1"/>
    <property type="molecule type" value="Genomic_DNA"/>
</dbReference>
<dbReference type="Proteomes" id="UP000031675">
    <property type="component" value="Unassembled WGS sequence"/>
</dbReference>
<name>A0A0C2FJ13_9ACTN</name>
<keyword evidence="2" id="KW-0812">Transmembrane</keyword>
<keyword evidence="2" id="KW-1133">Transmembrane helix</keyword>
<protein>
    <recommendedName>
        <fullName evidence="5">Carboxypeptidase regulatory-like domain-containing protein</fullName>
    </recommendedName>
</protein>